<keyword evidence="6" id="KW-1185">Reference proteome</keyword>
<dbReference type="SUPFAM" id="SSF52922">
    <property type="entry name" value="TK C-terminal domain-like"/>
    <property type="match status" value="1"/>
</dbReference>
<evidence type="ECO:0000313" key="6">
    <source>
        <dbReference type="Proteomes" id="UP000010797"/>
    </source>
</evidence>
<dbReference type="OrthoDB" id="9803371at2"/>
<dbReference type="Gene3D" id="3.40.50.970">
    <property type="match status" value="1"/>
</dbReference>
<gene>
    <name evidence="5" type="ordered locus">Desdi_3191</name>
</gene>
<dbReference type="Proteomes" id="UP000010797">
    <property type="component" value="Chromosome"/>
</dbReference>
<dbReference type="EMBL" id="CP003344">
    <property type="protein sequence ID" value="AGA70585.1"/>
    <property type="molecule type" value="Genomic_DNA"/>
</dbReference>
<dbReference type="CDD" id="cd07033">
    <property type="entry name" value="TPP_PYR_DXS_TK_like"/>
    <property type="match status" value="1"/>
</dbReference>
<dbReference type="PANTHER" id="PTHR43825:SF1">
    <property type="entry name" value="TRANSKETOLASE-LIKE PYRIMIDINE-BINDING DOMAIN-CONTAINING PROTEIN"/>
    <property type="match status" value="1"/>
</dbReference>
<dbReference type="InterPro" id="IPR033248">
    <property type="entry name" value="Transketolase_C"/>
</dbReference>
<dbReference type="KEGG" id="ddl:Desdi_3191"/>
<protein>
    <submittedName>
        <fullName evidence="5">Transketolase, alpha subunit</fullName>
    </submittedName>
</protein>
<dbReference type="STRING" id="871963.Desdi_3191"/>
<dbReference type="Pfam" id="PF02780">
    <property type="entry name" value="Transketolase_C"/>
    <property type="match status" value="1"/>
</dbReference>
<comment type="similarity">
    <text evidence="2">Belongs to the transketolase family.</text>
</comment>
<organism evidence="5 6">
    <name type="scientific">Desulfitobacterium dichloroeliminans (strain LMG P-21439 / DCA1)</name>
    <dbReference type="NCBI Taxonomy" id="871963"/>
    <lineage>
        <taxon>Bacteria</taxon>
        <taxon>Bacillati</taxon>
        <taxon>Bacillota</taxon>
        <taxon>Clostridia</taxon>
        <taxon>Eubacteriales</taxon>
        <taxon>Desulfitobacteriaceae</taxon>
        <taxon>Desulfitobacterium</taxon>
    </lineage>
</organism>
<dbReference type="InterPro" id="IPR051157">
    <property type="entry name" value="PDH/Transketolase"/>
</dbReference>
<keyword evidence="3" id="KW-0786">Thiamine pyrophosphate</keyword>
<dbReference type="eggNOG" id="COG3958">
    <property type="taxonomic scope" value="Bacteria"/>
</dbReference>
<accession>L0FC59</accession>
<proteinExistence type="inferred from homology"/>
<dbReference type="Gene3D" id="3.40.50.920">
    <property type="match status" value="1"/>
</dbReference>
<feature type="domain" description="Transketolase-like pyrimidine-binding" evidence="4">
    <location>
        <begin position="15"/>
        <end position="181"/>
    </location>
</feature>
<name>L0FC59_DESDL</name>
<comment type="cofactor">
    <cofactor evidence="1">
        <name>thiamine diphosphate</name>
        <dbReference type="ChEBI" id="CHEBI:58937"/>
    </cofactor>
</comment>
<dbReference type="InterPro" id="IPR005475">
    <property type="entry name" value="Transketolase-like_Pyr-bd"/>
</dbReference>
<dbReference type="AlphaFoldDB" id="L0FC59"/>
<dbReference type="SUPFAM" id="SSF52518">
    <property type="entry name" value="Thiamin diphosphate-binding fold (THDP-binding)"/>
    <property type="match status" value="1"/>
</dbReference>
<dbReference type="PANTHER" id="PTHR43825">
    <property type="entry name" value="PYRUVATE DEHYDROGENASE E1 COMPONENT"/>
    <property type="match status" value="1"/>
</dbReference>
<reference evidence="6" key="1">
    <citation type="submission" date="2012-02" db="EMBL/GenBank/DDBJ databases">
        <title>Complete sequence of Desulfitobacterium dichloroeliminans LMG P-21439.</title>
        <authorList>
            <person name="Lucas S."/>
            <person name="Han J."/>
            <person name="Lapidus A."/>
            <person name="Cheng J.-F."/>
            <person name="Goodwin L."/>
            <person name="Pitluck S."/>
            <person name="Peters L."/>
            <person name="Ovchinnikova G."/>
            <person name="Teshima H."/>
            <person name="Detter J.C."/>
            <person name="Han C."/>
            <person name="Tapia R."/>
            <person name="Land M."/>
            <person name="Hauser L."/>
            <person name="Kyrpides N."/>
            <person name="Ivanova N."/>
            <person name="Pagani I."/>
            <person name="Kruse T."/>
            <person name="de Vos W.M."/>
            <person name="Boon N."/>
            <person name="Smidt H."/>
            <person name="Woyke T."/>
        </authorList>
    </citation>
    <scope>NUCLEOTIDE SEQUENCE [LARGE SCALE GENOMIC DNA]</scope>
    <source>
        <strain evidence="6">LMG P-21439 / DCA1</strain>
    </source>
</reference>
<dbReference type="Pfam" id="PF02779">
    <property type="entry name" value="Transket_pyr"/>
    <property type="match status" value="1"/>
</dbReference>
<evidence type="ECO:0000259" key="4">
    <source>
        <dbReference type="SMART" id="SM00861"/>
    </source>
</evidence>
<dbReference type="InterPro" id="IPR009014">
    <property type="entry name" value="Transketo_C/PFOR_II"/>
</dbReference>
<dbReference type="SMART" id="SM00861">
    <property type="entry name" value="Transket_pyr"/>
    <property type="match status" value="1"/>
</dbReference>
<evidence type="ECO:0000256" key="3">
    <source>
        <dbReference type="ARBA" id="ARBA00023052"/>
    </source>
</evidence>
<dbReference type="InterPro" id="IPR029061">
    <property type="entry name" value="THDP-binding"/>
</dbReference>
<evidence type="ECO:0000256" key="2">
    <source>
        <dbReference type="ARBA" id="ARBA00007131"/>
    </source>
</evidence>
<dbReference type="HOGENOM" id="CLU_009227_1_1_9"/>
<evidence type="ECO:0000256" key="1">
    <source>
        <dbReference type="ARBA" id="ARBA00001964"/>
    </source>
</evidence>
<sequence length="321" mass="34754">MLDFNRKNIRTWSMLGERGALGVALLDIGQQREDVLVLTADLCNTSGLDRFQNAFPDRLINTGIAEQNMVGMAAGLAKEGYKVFTTTFATFASMRAIEQMRNCVSYMNFDVKIVGLASGVAMGFFGNTHYGIEDIAITRAIPNMCVLSPADAAETIKATIAATEYSGPVYIRLTGNANHPIVYDKDYEFSIGKAIQLTNGGNIAIIATGSMVYEALRASEILEKQGIRSSVINMHTIKPLDTKILDEIFASHNLIVTVEEHGNIGGLGSAVAEYKAGKEGTPKQLIIGLPNAFGKAGEYKYLLDKCGLTAEKIVARILEIE</sequence>
<dbReference type="RefSeq" id="WP_015263545.1">
    <property type="nucleotide sequence ID" value="NC_019903.1"/>
</dbReference>
<evidence type="ECO:0000313" key="5">
    <source>
        <dbReference type="EMBL" id="AGA70585.1"/>
    </source>
</evidence>
<dbReference type="FunFam" id="3.40.50.970:FF:000129">
    <property type="entry name" value="Transketolase"/>
    <property type="match status" value="1"/>
</dbReference>